<protein>
    <submittedName>
        <fullName evidence="2">Uncharacterized protein</fullName>
    </submittedName>
</protein>
<evidence type="ECO:0000313" key="2">
    <source>
        <dbReference type="EMBL" id="PIL32700.1"/>
    </source>
</evidence>
<comment type="caution">
    <text evidence="2">The sequence shown here is derived from an EMBL/GenBank/DDBJ whole genome shotgun (WGS) entry which is preliminary data.</text>
</comment>
<reference evidence="2 3" key="1">
    <citation type="journal article" date="2015" name="Sci. Rep.">
        <title>Chromosome-level genome map provides insights into diverse defense mechanisms in the medicinal fungus Ganoderma sinense.</title>
        <authorList>
            <person name="Zhu Y."/>
            <person name="Xu J."/>
            <person name="Sun C."/>
            <person name="Zhou S."/>
            <person name="Xu H."/>
            <person name="Nelson D.R."/>
            <person name="Qian J."/>
            <person name="Song J."/>
            <person name="Luo H."/>
            <person name="Xiang L."/>
            <person name="Li Y."/>
            <person name="Xu Z."/>
            <person name="Ji A."/>
            <person name="Wang L."/>
            <person name="Lu S."/>
            <person name="Hayward A."/>
            <person name="Sun W."/>
            <person name="Li X."/>
            <person name="Schwartz D.C."/>
            <person name="Wang Y."/>
            <person name="Chen S."/>
        </authorList>
    </citation>
    <scope>NUCLEOTIDE SEQUENCE [LARGE SCALE GENOMIC DNA]</scope>
    <source>
        <strain evidence="2 3">ZZ0214-1</strain>
    </source>
</reference>
<sequence>MATAATAATTASPAEHAQRLPCITFITNDARFTPGDSNDPSKIVRIVVAELGHAEWGIVVSEVDDATAPDLMVLIDQTVWFEVDECLGRVRIARLSVIPGHGTWMNYEFISLAASTSPTSMMESLSAVAAQQFQIAAATQSGNAAAEDTASGSDTSAEGIEDGNGASTLLPQLSPAVADPAPVFAQDG</sequence>
<dbReference type="AlphaFoldDB" id="A0A2G8SFZ3"/>
<proteinExistence type="predicted"/>
<evidence type="ECO:0000256" key="1">
    <source>
        <dbReference type="SAM" id="MobiDB-lite"/>
    </source>
</evidence>
<accession>A0A2G8SFZ3</accession>
<keyword evidence="3" id="KW-1185">Reference proteome</keyword>
<dbReference type="EMBL" id="AYKW01000009">
    <property type="protein sequence ID" value="PIL32700.1"/>
    <property type="molecule type" value="Genomic_DNA"/>
</dbReference>
<dbReference type="Proteomes" id="UP000230002">
    <property type="component" value="Unassembled WGS sequence"/>
</dbReference>
<feature type="region of interest" description="Disordered" evidence="1">
    <location>
        <begin position="144"/>
        <end position="188"/>
    </location>
</feature>
<gene>
    <name evidence="2" type="ORF">GSI_04815</name>
</gene>
<organism evidence="2 3">
    <name type="scientific">Ganoderma sinense ZZ0214-1</name>
    <dbReference type="NCBI Taxonomy" id="1077348"/>
    <lineage>
        <taxon>Eukaryota</taxon>
        <taxon>Fungi</taxon>
        <taxon>Dikarya</taxon>
        <taxon>Basidiomycota</taxon>
        <taxon>Agaricomycotina</taxon>
        <taxon>Agaricomycetes</taxon>
        <taxon>Polyporales</taxon>
        <taxon>Polyporaceae</taxon>
        <taxon>Ganoderma</taxon>
    </lineage>
</organism>
<evidence type="ECO:0000313" key="3">
    <source>
        <dbReference type="Proteomes" id="UP000230002"/>
    </source>
</evidence>
<name>A0A2G8SFZ3_9APHY</name>